<dbReference type="InterPro" id="IPR037148">
    <property type="entry name" value="NiFe-Hase_small_C_sf"/>
</dbReference>
<keyword evidence="8" id="KW-0732">Signal</keyword>
<dbReference type="InterPro" id="IPR006137">
    <property type="entry name" value="NADH_UbQ_OxRdtase-like_20kDa"/>
</dbReference>
<dbReference type="GO" id="GO:0009061">
    <property type="term" value="P:anaerobic respiration"/>
    <property type="evidence" value="ECO:0007669"/>
    <property type="project" value="TreeGrafter"/>
</dbReference>
<proteinExistence type="inferred from homology"/>
<feature type="domain" description="Cytochrome-c3 hydrogenase C-terminal" evidence="14">
    <location>
        <begin position="180"/>
        <end position="257"/>
    </location>
</feature>
<keyword evidence="11" id="KW-0411">Iron-sulfur</keyword>
<dbReference type="GO" id="GO:0051539">
    <property type="term" value="F:4 iron, 4 sulfur cluster binding"/>
    <property type="evidence" value="ECO:0007669"/>
    <property type="project" value="UniProtKB-KW"/>
</dbReference>
<comment type="caution">
    <text evidence="15">The sequence shown here is derived from an EMBL/GenBank/DDBJ whole genome shotgun (WGS) entry which is preliminary data.</text>
</comment>
<evidence type="ECO:0000256" key="1">
    <source>
        <dbReference type="ARBA" id="ARBA00001927"/>
    </source>
</evidence>
<evidence type="ECO:0000256" key="4">
    <source>
        <dbReference type="ARBA" id="ARBA00006605"/>
    </source>
</evidence>
<dbReference type="GO" id="GO:0046872">
    <property type="term" value="F:metal ion binding"/>
    <property type="evidence" value="ECO:0007669"/>
    <property type="project" value="UniProtKB-KW"/>
</dbReference>
<evidence type="ECO:0000256" key="9">
    <source>
        <dbReference type="ARBA" id="ARBA00023002"/>
    </source>
</evidence>
<comment type="cofactor">
    <cofactor evidence="2">
        <name>[4Fe-4S] cluster</name>
        <dbReference type="ChEBI" id="CHEBI:49883"/>
    </cofactor>
</comment>
<dbReference type="EMBL" id="BOPZ01000012">
    <property type="protein sequence ID" value="GIM29051.1"/>
    <property type="molecule type" value="Genomic_DNA"/>
</dbReference>
<dbReference type="SUPFAM" id="SSF56770">
    <property type="entry name" value="HydA/Nqo6-like"/>
    <property type="match status" value="1"/>
</dbReference>
<dbReference type="AlphaFoldDB" id="A0A919S0H6"/>
<dbReference type="InterPro" id="IPR037024">
    <property type="entry name" value="NiFe_Hase_small_N_sf"/>
</dbReference>
<dbReference type="Gene3D" id="4.10.480.10">
    <property type="entry name" value="Cytochrome-c3 hydrogenase, C-terminal domain"/>
    <property type="match status" value="1"/>
</dbReference>
<evidence type="ECO:0000256" key="7">
    <source>
        <dbReference type="ARBA" id="ARBA00022723"/>
    </source>
</evidence>
<organism evidence="15 16">
    <name type="scientific">Clostridium polyendosporum</name>
    <dbReference type="NCBI Taxonomy" id="69208"/>
    <lineage>
        <taxon>Bacteria</taxon>
        <taxon>Bacillati</taxon>
        <taxon>Bacillota</taxon>
        <taxon>Clostridia</taxon>
        <taxon>Eubacteriales</taxon>
        <taxon>Clostridiaceae</taxon>
        <taxon>Clostridium</taxon>
    </lineage>
</organism>
<keyword evidence="16" id="KW-1185">Reference proteome</keyword>
<evidence type="ECO:0000256" key="8">
    <source>
        <dbReference type="ARBA" id="ARBA00022729"/>
    </source>
</evidence>
<comment type="similarity">
    <text evidence="4">Belongs to the [NiFe]/[NiFeSe] hydrogenase small subunit family.</text>
</comment>
<evidence type="ECO:0000256" key="10">
    <source>
        <dbReference type="ARBA" id="ARBA00023004"/>
    </source>
</evidence>
<name>A0A919S0H6_9CLOT</name>
<reference evidence="15" key="1">
    <citation type="submission" date="2021-03" db="EMBL/GenBank/DDBJ databases">
        <title>Taxonomic study of Clostridium polyendosporum from meadow-gley soil under rice.</title>
        <authorList>
            <person name="Kobayashi H."/>
            <person name="Tanizawa Y."/>
            <person name="Yagura M."/>
        </authorList>
    </citation>
    <scope>NUCLEOTIDE SEQUENCE</scope>
    <source>
        <strain evidence="15">JCM 30710</strain>
    </source>
</reference>
<dbReference type="Pfam" id="PF14720">
    <property type="entry name" value="NiFe_hyd_SSU_C"/>
    <property type="match status" value="1"/>
</dbReference>
<keyword evidence="9" id="KW-0560">Oxidoreductase</keyword>
<dbReference type="GO" id="GO:0009055">
    <property type="term" value="F:electron transfer activity"/>
    <property type="evidence" value="ECO:0007669"/>
    <property type="project" value="TreeGrafter"/>
</dbReference>
<evidence type="ECO:0000256" key="11">
    <source>
        <dbReference type="ARBA" id="ARBA00023014"/>
    </source>
</evidence>
<evidence type="ECO:0000259" key="14">
    <source>
        <dbReference type="Pfam" id="PF14720"/>
    </source>
</evidence>
<gene>
    <name evidence="15" type="primary">hupS</name>
    <name evidence="15" type="ORF">CPJCM30710_17170</name>
</gene>
<dbReference type="GO" id="GO:0030313">
    <property type="term" value="C:cell envelope"/>
    <property type="evidence" value="ECO:0007669"/>
    <property type="project" value="UniProtKB-SubCell"/>
</dbReference>
<dbReference type="Gene3D" id="3.40.50.700">
    <property type="entry name" value="NADH:ubiquinone oxidoreductase-like, 20kDa subunit"/>
    <property type="match status" value="1"/>
</dbReference>
<dbReference type="Pfam" id="PF01058">
    <property type="entry name" value="Oxidored_q6"/>
    <property type="match status" value="1"/>
</dbReference>
<feature type="domain" description="NADH:ubiquinone oxidoreductase-like 20kDa subunit" evidence="13">
    <location>
        <begin position="14"/>
        <end position="162"/>
    </location>
</feature>
<evidence type="ECO:0000259" key="13">
    <source>
        <dbReference type="Pfam" id="PF01058"/>
    </source>
</evidence>
<accession>A0A919S0H6</accession>
<dbReference type="PRINTS" id="PR00614">
    <property type="entry name" value="NIHGNASESMLL"/>
</dbReference>
<dbReference type="InterPro" id="IPR027394">
    <property type="entry name" value="Cytochrome-c3_hydrogenase_C"/>
</dbReference>
<dbReference type="GO" id="GO:0051538">
    <property type="term" value="F:3 iron, 4 sulfur cluster binding"/>
    <property type="evidence" value="ECO:0007669"/>
    <property type="project" value="UniProtKB-KW"/>
</dbReference>
<evidence type="ECO:0000256" key="6">
    <source>
        <dbReference type="ARBA" id="ARBA00022485"/>
    </source>
</evidence>
<dbReference type="PANTHER" id="PTHR30013:SF7">
    <property type="entry name" value="HYDROGENASE-2 SMALL CHAIN"/>
    <property type="match status" value="1"/>
</dbReference>
<dbReference type="PANTHER" id="PTHR30013">
    <property type="entry name" value="NIFE / NIFESE HYDROGENASE SMALL SUBUNIT FAMILY MEMBER"/>
    <property type="match status" value="1"/>
</dbReference>
<keyword evidence="12" id="KW-0003">3Fe-4S</keyword>
<dbReference type="GO" id="GO:0016020">
    <property type="term" value="C:membrane"/>
    <property type="evidence" value="ECO:0007669"/>
    <property type="project" value="TreeGrafter"/>
</dbReference>
<sequence>MKKINVIWLEADGCSGNIISFLNSVEPSIRYLLENVINITYDNAVTGEEGEVAWERFLNTLNTEFILIVEGAISLKSDGYYNVIANYKGERITANKAVELAAQKAKYIISVGVCACYGGVSAARPNPTQCISVKEFLGEKQVIRVPGCPCNPRWLSGTILQLVNGNRIMLDEEGKPLMYYGRTIHDRCPRRGDFEEKRFAKGLGEPGCLFRLGCRGPVTRADCPVEKWNDQKNWPIGVNTNCVGCTNKYFPDGMEPFER</sequence>
<evidence type="ECO:0000256" key="3">
    <source>
        <dbReference type="ARBA" id="ARBA00004196"/>
    </source>
</evidence>
<dbReference type="GO" id="GO:0009375">
    <property type="term" value="C:ferredoxin hydrogenase complex"/>
    <property type="evidence" value="ECO:0007669"/>
    <property type="project" value="InterPro"/>
</dbReference>
<evidence type="ECO:0000313" key="15">
    <source>
        <dbReference type="EMBL" id="GIM29051.1"/>
    </source>
</evidence>
<protein>
    <submittedName>
        <fullName evidence="15">Ni/Fe hydrogenase</fullName>
    </submittedName>
</protein>
<evidence type="ECO:0000313" key="16">
    <source>
        <dbReference type="Proteomes" id="UP000679179"/>
    </source>
</evidence>
<dbReference type="InterPro" id="IPR001821">
    <property type="entry name" value="NiFe_hydrogenase_ssu"/>
</dbReference>
<keyword evidence="6" id="KW-0004">4Fe-4S</keyword>
<dbReference type="GO" id="GO:0008901">
    <property type="term" value="F:ferredoxin hydrogenase activity"/>
    <property type="evidence" value="ECO:0007669"/>
    <property type="project" value="InterPro"/>
</dbReference>
<dbReference type="NCBIfam" id="TIGR00391">
    <property type="entry name" value="hydA"/>
    <property type="match status" value="1"/>
</dbReference>
<evidence type="ECO:0000256" key="2">
    <source>
        <dbReference type="ARBA" id="ARBA00001966"/>
    </source>
</evidence>
<comment type="subcellular location">
    <subcellularLocation>
        <location evidence="3">Cell envelope</location>
    </subcellularLocation>
</comment>
<evidence type="ECO:0000256" key="5">
    <source>
        <dbReference type="ARBA" id="ARBA00011771"/>
    </source>
</evidence>
<keyword evidence="10" id="KW-0408">Iron</keyword>
<dbReference type="RefSeq" id="WP_212903764.1">
    <property type="nucleotide sequence ID" value="NZ_BOPZ01000012.1"/>
</dbReference>
<comment type="cofactor">
    <cofactor evidence="1">
        <name>[3Fe-4S] cluster</name>
        <dbReference type="ChEBI" id="CHEBI:21137"/>
    </cofactor>
</comment>
<keyword evidence="7" id="KW-0479">Metal-binding</keyword>
<dbReference type="GO" id="GO:0044569">
    <property type="term" value="C:[Ni-Fe] hydrogenase complex"/>
    <property type="evidence" value="ECO:0007669"/>
    <property type="project" value="TreeGrafter"/>
</dbReference>
<comment type="subunit">
    <text evidence="5">Heterodimer of a large and a small subunit.</text>
</comment>
<evidence type="ECO:0000256" key="12">
    <source>
        <dbReference type="ARBA" id="ARBA00023291"/>
    </source>
</evidence>
<dbReference type="Proteomes" id="UP000679179">
    <property type="component" value="Unassembled WGS sequence"/>
</dbReference>